<evidence type="ECO:0000313" key="2">
    <source>
        <dbReference type="EMBL" id="JAH11542.1"/>
    </source>
</evidence>
<reference evidence="2" key="2">
    <citation type="journal article" date="2015" name="Fish Shellfish Immunol.">
        <title>Early steps in the European eel (Anguilla anguilla)-Vibrio vulnificus interaction in the gills: Role of the RtxA13 toxin.</title>
        <authorList>
            <person name="Callol A."/>
            <person name="Pajuelo D."/>
            <person name="Ebbesson L."/>
            <person name="Teles M."/>
            <person name="MacKenzie S."/>
            <person name="Amaro C."/>
        </authorList>
    </citation>
    <scope>NUCLEOTIDE SEQUENCE</scope>
</reference>
<accession>A0A0E9Q4T5</accession>
<dbReference type="EMBL" id="GBXM01097035">
    <property type="protein sequence ID" value="JAH11542.1"/>
    <property type="molecule type" value="Transcribed_RNA"/>
</dbReference>
<organism evidence="2">
    <name type="scientific">Anguilla anguilla</name>
    <name type="common">European freshwater eel</name>
    <name type="synonym">Muraena anguilla</name>
    <dbReference type="NCBI Taxonomy" id="7936"/>
    <lineage>
        <taxon>Eukaryota</taxon>
        <taxon>Metazoa</taxon>
        <taxon>Chordata</taxon>
        <taxon>Craniata</taxon>
        <taxon>Vertebrata</taxon>
        <taxon>Euteleostomi</taxon>
        <taxon>Actinopterygii</taxon>
        <taxon>Neopterygii</taxon>
        <taxon>Teleostei</taxon>
        <taxon>Anguilliformes</taxon>
        <taxon>Anguillidae</taxon>
        <taxon>Anguilla</taxon>
    </lineage>
</organism>
<dbReference type="AlphaFoldDB" id="A0A0E9Q4T5"/>
<proteinExistence type="predicted"/>
<sequence length="22" mass="2415">MYPANSLIETMRSGGSMGRKEV</sequence>
<evidence type="ECO:0000256" key="1">
    <source>
        <dbReference type="SAM" id="MobiDB-lite"/>
    </source>
</evidence>
<protein>
    <submittedName>
        <fullName evidence="2">Uncharacterized protein</fullName>
    </submittedName>
</protein>
<feature type="region of interest" description="Disordered" evidence="1">
    <location>
        <begin position="1"/>
        <end position="22"/>
    </location>
</feature>
<name>A0A0E9Q4T5_ANGAN</name>
<reference evidence="2" key="1">
    <citation type="submission" date="2014-11" db="EMBL/GenBank/DDBJ databases">
        <authorList>
            <person name="Amaro Gonzalez C."/>
        </authorList>
    </citation>
    <scope>NUCLEOTIDE SEQUENCE</scope>
</reference>